<keyword evidence="5" id="KW-0812">Transmembrane</keyword>
<proteinExistence type="predicted"/>
<dbReference type="SUPFAM" id="SSF50998">
    <property type="entry name" value="Quinoprotein alcohol dehydrogenase-like"/>
    <property type="match status" value="1"/>
</dbReference>
<sequence>MVRVDPSLCAPETNELVRQGPWPVMQARSEPRRFELRRDEQGMWVALHMPAPGSYQLRLSAPAPVAASYSLEIHAPDEVLTHTARGTAPCAFALARVEAQAQGVPIPPATDAHADERAAHVAGEERASIPIDLVFERLYLGFLPATALHMIVVMVLVVVPTVSLVLRPMQRNRVPCLCMSTVLEALTPCVLPPTVSESCAARTASTDGERVYVGTTDGFVCGWRATQPWTMRVRVSSAGRAVEKIVVLRDYGAIAVLCDHAVQFYTYPDMSSVHRAYPAIRGVVQVAVDERDPSRASLCVIKRQNLWVVGLDDAGWFVRQDMPIPRDAFIAHRYGDVVCLATRTAYALVHLPTGACTPVGLPISQSTQEGSARNRPAIVPVPGDMPCFLITSHSEHGTLGVFLRADGEPTARLVEWPSHPRAVVASPLHLVALLRNDTIHLHDLVSLRRVAILRADVDDRYLVRVAPPSPALLPRRPVPSAQVLPSRVYPAELPRGWLGWSPVSVLVGGRRGLRALASPMSSSAALLDTGRADDEAAMQYLGVSHLREGRFACAAAYLRRFPPALLLTLWPALYGGHRAYLCEAAAGVWARLPATIDEVISQHLAWNYVPALDEHDASLVYLHAQLRRRADDMLAWVLASQDAGSTARVQIALARDPHAPLTALPALASCDVPTIRGVAESLGRHDLVLALYRAHQRYADAAQYACLHDDVPGVLEQVASLAPADLWVCWLWLVRRDVMPSVSLPWDDLPHRDEAWQALCAIETPAALATMERVVLTASSHVDVSMQLDVLARVRDDVHKACLWLEYGPPALLAQATRHPLEDAIVHAKHDRFVDALACLVRARAFEAADDLCMHGSPWPVPRARSIARGPYTHLVPTKAARTWTRAQQAQLLYVLLDMYVDAHLDAPAQALLARHAASYDLVRVLAHVPPTWPVRAVAPYLVEVLRASSHARYRAGVTKSIAHKVRLDAADTLWRHVRAQGGHVAPPPPSSFS</sequence>
<dbReference type="PANTHER" id="PTHR12894">
    <property type="entry name" value="CNH DOMAIN CONTAINING"/>
    <property type="match status" value="1"/>
</dbReference>
<dbReference type="AlphaFoldDB" id="A0A3G2S689"/>
<dbReference type="GO" id="GO:0016020">
    <property type="term" value="C:membrane"/>
    <property type="evidence" value="ECO:0007669"/>
    <property type="project" value="TreeGrafter"/>
</dbReference>
<comment type="subcellular location">
    <subcellularLocation>
        <location evidence="1">Cytoplasm</location>
    </subcellularLocation>
</comment>
<dbReference type="InterPro" id="IPR001180">
    <property type="entry name" value="CNH_dom"/>
</dbReference>
<reference evidence="7 8" key="1">
    <citation type="submission" date="2018-10" db="EMBL/GenBank/DDBJ databases">
        <title>Complete genome sequence of Malassezia restricta CBS 7877.</title>
        <authorList>
            <person name="Morand S.C."/>
            <person name="Bertignac M."/>
            <person name="Iltis A."/>
            <person name="Kolder I."/>
            <person name="Pirovano W."/>
            <person name="Jourdain R."/>
            <person name="Clavaud C."/>
        </authorList>
    </citation>
    <scope>NUCLEOTIDE SEQUENCE [LARGE SCALE GENOMIC DNA]</scope>
    <source>
        <strain evidence="7 8">CBS 7877</strain>
    </source>
</reference>
<evidence type="ECO:0000256" key="5">
    <source>
        <dbReference type="SAM" id="Phobius"/>
    </source>
</evidence>
<keyword evidence="5" id="KW-1133">Transmembrane helix</keyword>
<dbReference type="STRING" id="425264.A0A3G2S689"/>
<gene>
    <name evidence="7" type="primary">TGFBRAP1</name>
    <name evidence="7" type="ORF">DNF11_2644</name>
</gene>
<keyword evidence="2" id="KW-0813">Transport</keyword>
<protein>
    <submittedName>
        <fullName evidence="7">Transforming growth factor-beta receptor-associated protein 1</fullName>
    </submittedName>
</protein>
<evidence type="ECO:0000313" key="8">
    <source>
        <dbReference type="Proteomes" id="UP000269793"/>
    </source>
</evidence>
<evidence type="ECO:0000259" key="6">
    <source>
        <dbReference type="PROSITE" id="PS50219"/>
    </source>
</evidence>
<name>A0A3G2S689_MALR7</name>
<keyword evidence="5" id="KW-0472">Membrane</keyword>
<dbReference type="GO" id="GO:0015031">
    <property type="term" value="P:protein transport"/>
    <property type="evidence" value="ECO:0007669"/>
    <property type="project" value="UniProtKB-KW"/>
</dbReference>
<dbReference type="GO" id="GO:0006914">
    <property type="term" value="P:autophagy"/>
    <property type="evidence" value="ECO:0007669"/>
    <property type="project" value="TreeGrafter"/>
</dbReference>
<evidence type="ECO:0000313" key="7">
    <source>
        <dbReference type="EMBL" id="AYO43594.1"/>
    </source>
</evidence>
<keyword evidence="3" id="KW-0963">Cytoplasm</keyword>
<dbReference type="InterPro" id="IPR032914">
    <property type="entry name" value="Vam6/VPS39/TRAP1"/>
</dbReference>
<dbReference type="PROSITE" id="PS50219">
    <property type="entry name" value="CNH"/>
    <property type="match status" value="1"/>
</dbReference>
<keyword evidence="4" id="KW-0653">Protein transport</keyword>
<dbReference type="GO" id="GO:0005737">
    <property type="term" value="C:cytoplasm"/>
    <property type="evidence" value="ECO:0007669"/>
    <property type="project" value="UniProtKB-SubCell"/>
</dbReference>
<feature type="domain" description="CNH" evidence="6">
    <location>
        <begin position="194"/>
        <end position="470"/>
    </location>
</feature>
<accession>A0A3G2S689</accession>
<evidence type="ECO:0000256" key="3">
    <source>
        <dbReference type="ARBA" id="ARBA00022490"/>
    </source>
</evidence>
<dbReference type="EMBL" id="CP033151">
    <property type="protein sequence ID" value="AYO43594.1"/>
    <property type="molecule type" value="Genomic_DNA"/>
</dbReference>
<dbReference type="VEuPathDB" id="FungiDB:DNF11_2644"/>
<dbReference type="Proteomes" id="UP000269793">
    <property type="component" value="Chromosome IV"/>
</dbReference>
<evidence type="ECO:0000256" key="1">
    <source>
        <dbReference type="ARBA" id="ARBA00004496"/>
    </source>
</evidence>
<dbReference type="OrthoDB" id="10258882at2759"/>
<dbReference type="PANTHER" id="PTHR12894:SF27">
    <property type="entry name" value="TRANSFORMING GROWTH FACTOR-BETA RECEPTOR-ASSOCIATED PROTEIN 1"/>
    <property type="match status" value="1"/>
</dbReference>
<evidence type="ECO:0000256" key="2">
    <source>
        <dbReference type="ARBA" id="ARBA00022448"/>
    </source>
</evidence>
<feature type="transmembrane region" description="Helical" evidence="5">
    <location>
        <begin position="138"/>
        <end position="166"/>
    </location>
</feature>
<dbReference type="GO" id="GO:0034058">
    <property type="term" value="P:endosomal vesicle fusion"/>
    <property type="evidence" value="ECO:0007669"/>
    <property type="project" value="TreeGrafter"/>
</dbReference>
<dbReference type="InterPro" id="IPR011047">
    <property type="entry name" value="Quinoprotein_ADH-like_sf"/>
</dbReference>
<keyword evidence="7" id="KW-0675">Receptor</keyword>
<evidence type="ECO:0000256" key="4">
    <source>
        <dbReference type="ARBA" id="ARBA00022927"/>
    </source>
</evidence>
<organism evidence="7 8">
    <name type="scientific">Malassezia restricta (strain ATCC 96810 / NBRC 103918 / CBS 7877)</name>
    <name type="common">Seborrheic dermatitis infection agent</name>
    <dbReference type="NCBI Taxonomy" id="425264"/>
    <lineage>
        <taxon>Eukaryota</taxon>
        <taxon>Fungi</taxon>
        <taxon>Dikarya</taxon>
        <taxon>Basidiomycota</taxon>
        <taxon>Ustilaginomycotina</taxon>
        <taxon>Malasseziomycetes</taxon>
        <taxon>Malasseziales</taxon>
        <taxon>Malasseziaceae</taxon>
        <taxon>Malassezia</taxon>
    </lineage>
</organism>
<keyword evidence="8" id="KW-1185">Reference proteome</keyword>